<feature type="transmembrane region" description="Helical" evidence="1">
    <location>
        <begin position="46"/>
        <end position="64"/>
    </location>
</feature>
<sequence length="65" mass="7581">MRRRKIKSVLAAQTGPEVEGWLHPVRPHGHPPKVRRFLAFYRKENAPVRICLLIQVAIAFIHFAR</sequence>
<keyword evidence="1" id="KW-1133">Transmembrane helix</keyword>
<protein>
    <submittedName>
        <fullName evidence="2">Uncharacterized protein</fullName>
    </submittedName>
</protein>
<proteinExistence type="predicted"/>
<evidence type="ECO:0000313" key="2">
    <source>
        <dbReference type="EMBL" id="MBB5700720.1"/>
    </source>
</evidence>
<keyword evidence="1" id="KW-0812">Transmembrane</keyword>
<keyword evidence="1" id="KW-0472">Membrane</keyword>
<dbReference type="Proteomes" id="UP000555546">
    <property type="component" value="Unassembled WGS sequence"/>
</dbReference>
<keyword evidence="3" id="KW-1185">Reference proteome</keyword>
<dbReference type="AlphaFoldDB" id="A0A7W9AUA8"/>
<accession>A0A7W9AUA8</accession>
<evidence type="ECO:0000256" key="1">
    <source>
        <dbReference type="SAM" id="Phobius"/>
    </source>
</evidence>
<reference evidence="2 3" key="1">
    <citation type="submission" date="2020-08" db="EMBL/GenBank/DDBJ databases">
        <title>Genomic Encyclopedia of Type Strains, Phase IV (KMG-IV): sequencing the most valuable type-strain genomes for metagenomic binning, comparative biology and taxonomic classification.</title>
        <authorList>
            <person name="Goeker M."/>
        </authorList>
    </citation>
    <scope>NUCLEOTIDE SEQUENCE [LARGE SCALE GENOMIC DNA]</scope>
    <source>
        <strain evidence="2 3">DSM 26944</strain>
    </source>
</reference>
<dbReference type="EMBL" id="JACIJG010000002">
    <property type="protein sequence ID" value="MBB5700720.1"/>
    <property type="molecule type" value="Genomic_DNA"/>
</dbReference>
<gene>
    <name evidence="2" type="ORF">FHS76_000563</name>
</gene>
<name>A0A7W9AUA8_9HYPH</name>
<comment type="caution">
    <text evidence="2">The sequence shown here is derived from an EMBL/GenBank/DDBJ whole genome shotgun (WGS) entry which is preliminary data.</text>
</comment>
<evidence type="ECO:0000313" key="3">
    <source>
        <dbReference type="Proteomes" id="UP000555546"/>
    </source>
</evidence>
<organism evidence="2 3">
    <name type="scientific">Brucella daejeonensis</name>
    <dbReference type="NCBI Taxonomy" id="659015"/>
    <lineage>
        <taxon>Bacteria</taxon>
        <taxon>Pseudomonadati</taxon>
        <taxon>Pseudomonadota</taxon>
        <taxon>Alphaproteobacteria</taxon>
        <taxon>Hyphomicrobiales</taxon>
        <taxon>Brucellaceae</taxon>
        <taxon>Brucella/Ochrobactrum group</taxon>
        <taxon>Brucella</taxon>
    </lineage>
</organism>